<evidence type="ECO:0000313" key="15">
    <source>
        <dbReference type="EMBL" id="KAH3689742.1"/>
    </source>
</evidence>
<accession>A0A9D3XZS5</accession>
<comment type="caution">
    <text evidence="15">The sequence shown here is derived from an EMBL/GenBank/DDBJ whole genome shotgun (WGS) entry which is preliminary data.</text>
</comment>
<dbReference type="SUPFAM" id="SSF81321">
    <property type="entry name" value="Family A G protein-coupled receptor-like"/>
    <property type="match status" value="1"/>
</dbReference>
<dbReference type="GO" id="GO:0005886">
    <property type="term" value="C:plasma membrane"/>
    <property type="evidence" value="ECO:0007669"/>
    <property type="project" value="UniProtKB-SubCell"/>
</dbReference>
<organism evidence="15 16">
    <name type="scientific">Dreissena polymorpha</name>
    <name type="common">Zebra mussel</name>
    <name type="synonym">Mytilus polymorpha</name>
    <dbReference type="NCBI Taxonomy" id="45954"/>
    <lineage>
        <taxon>Eukaryota</taxon>
        <taxon>Metazoa</taxon>
        <taxon>Spiralia</taxon>
        <taxon>Lophotrochozoa</taxon>
        <taxon>Mollusca</taxon>
        <taxon>Bivalvia</taxon>
        <taxon>Autobranchia</taxon>
        <taxon>Heteroconchia</taxon>
        <taxon>Euheterodonta</taxon>
        <taxon>Imparidentia</taxon>
        <taxon>Neoheterodontei</taxon>
        <taxon>Myida</taxon>
        <taxon>Dreissenoidea</taxon>
        <taxon>Dreissenidae</taxon>
        <taxon>Dreissena</taxon>
    </lineage>
</organism>
<feature type="transmembrane region" description="Helical" evidence="13">
    <location>
        <begin position="348"/>
        <end position="369"/>
    </location>
</feature>
<feature type="transmembrane region" description="Helical" evidence="13">
    <location>
        <begin position="94"/>
        <end position="115"/>
    </location>
</feature>
<feature type="transmembrane region" description="Helical" evidence="13">
    <location>
        <begin position="384"/>
        <end position="404"/>
    </location>
</feature>
<keyword evidence="6 13" id="KW-0472">Membrane</keyword>
<keyword evidence="10 11" id="KW-0807">Transducer</keyword>
<dbReference type="InterPro" id="IPR000276">
    <property type="entry name" value="GPCR_Rhodpsn"/>
</dbReference>
<sequence length="434" mass="48923">MDNASENSTDLFEESVWYITSTSIAMISLAICTILGNIFVVHAVFENKALRIVPNFFIVSLAVADMLVAVLVMPFHISTNITGTWIFGQVVCQIWLTSDVFLCTASILNLCVIALDRYWAIHDPIKYAQKRTIKRVLIMIGISWTLSGLISIPPIFGWGGDDSENVYDHNNRSCTLSSDKGYVLYSACGSFYIPLAVMTFVYVHIYIATQRRLRQRTKAVNKTKLAMMNSSKLKPNSMGGLTKKERHESDSTHEEANGSNNIDCKNDLESSSSLEEKSKPSSEATTPALQVKNGRTRNGSCLSKRNSVKRNRQLDIARQTRNGSNITNIFEERQKISLSKERKAARTLAIIMVTFVICWIPFFLMYLILPFCDSCTHPGIKIEVLFVWLGYLNSALNPIIYTVFNMEFRKAFTGIIQRCRGKVTGRSGMFRTYV</sequence>
<evidence type="ECO:0000259" key="14">
    <source>
        <dbReference type="PROSITE" id="PS50262"/>
    </source>
</evidence>
<dbReference type="PROSITE" id="PS00237">
    <property type="entry name" value="G_PROTEIN_RECEP_F1_1"/>
    <property type="match status" value="1"/>
</dbReference>
<evidence type="ECO:0000256" key="9">
    <source>
        <dbReference type="ARBA" id="ARBA00023180"/>
    </source>
</evidence>
<feature type="compositionally biased region" description="Basic and acidic residues" evidence="12">
    <location>
        <begin position="264"/>
        <end position="280"/>
    </location>
</feature>
<feature type="compositionally biased region" description="Basic and acidic residues" evidence="12">
    <location>
        <begin position="242"/>
        <end position="256"/>
    </location>
</feature>
<keyword evidence="9" id="KW-0325">Glycoprotein</keyword>
<feature type="domain" description="G-protein coupled receptors family 1 profile" evidence="14">
    <location>
        <begin position="36"/>
        <end position="401"/>
    </location>
</feature>
<feature type="transmembrane region" description="Helical" evidence="13">
    <location>
        <begin position="52"/>
        <end position="74"/>
    </location>
</feature>
<evidence type="ECO:0000256" key="2">
    <source>
        <dbReference type="ARBA" id="ARBA00022475"/>
    </source>
</evidence>
<evidence type="ECO:0000256" key="4">
    <source>
        <dbReference type="ARBA" id="ARBA00022989"/>
    </source>
</evidence>
<dbReference type="SMART" id="SM01381">
    <property type="entry name" value="7TM_GPCR_Srsx"/>
    <property type="match status" value="1"/>
</dbReference>
<reference evidence="15" key="2">
    <citation type="submission" date="2020-11" db="EMBL/GenBank/DDBJ databases">
        <authorList>
            <person name="McCartney M.A."/>
            <person name="Auch B."/>
            <person name="Kono T."/>
            <person name="Mallez S."/>
            <person name="Becker A."/>
            <person name="Gohl D.M."/>
            <person name="Silverstein K.A.T."/>
            <person name="Koren S."/>
            <person name="Bechman K.B."/>
            <person name="Herman A."/>
            <person name="Abrahante J.E."/>
            <person name="Garbe J."/>
        </authorList>
    </citation>
    <scope>NUCLEOTIDE SEQUENCE</scope>
    <source>
        <strain evidence="15">Duluth1</strain>
        <tissue evidence="15">Whole animal</tissue>
    </source>
</reference>
<dbReference type="PANTHER" id="PTHR24248:SF174">
    <property type="entry name" value="TYRAMINE_OCTOPAMINE RECEPTOR"/>
    <property type="match status" value="1"/>
</dbReference>
<keyword evidence="3 11" id="KW-0812">Transmembrane</keyword>
<evidence type="ECO:0000313" key="16">
    <source>
        <dbReference type="Proteomes" id="UP000828390"/>
    </source>
</evidence>
<keyword evidence="4 13" id="KW-1133">Transmembrane helix</keyword>
<feature type="region of interest" description="Disordered" evidence="12">
    <location>
        <begin position="224"/>
        <end position="304"/>
    </location>
</feature>
<dbReference type="InterPro" id="IPR002002">
    <property type="entry name" value="Octopmn_rcpt"/>
</dbReference>
<dbReference type="GO" id="GO:0004989">
    <property type="term" value="F:octopamine receptor activity"/>
    <property type="evidence" value="ECO:0007669"/>
    <property type="project" value="InterPro"/>
</dbReference>
<feature type="transmembrane region" description="Helical" evidence="13">
    <location>
        <begin position="182"/>
        <end position="208"/>
    </location>
</feature>
<feature type="transmembrane region" description="Helical" evidence="13">
    <location>
        <begin position="16"/>
        <end position="40"/>
    </location>
</feature>
<dbReference type="Pfam" id="PF00001">
    <property type="entry name" value="7tm_1"/>
    <property type="match status" value="1"/>
</dbReference>
<keyword evidence="2" id="KW-1003">Cell membrane</keyword>
<evidence type="ECO:0000256" key="3">
    <source>
        <dbReference type="ARBA" id="ARBA00022692"/>
    </source>
</evidence>
<evidence type="ECO:0000256" key="6">
    <source>
        <dbReference type="ARBA" id="ARBA00023136"/>
    </source>
</evidence>
<evidence type="ECO:0000256" key="7">
    <source>
        <dbReference type="ARBA" id="ARBA00023157"/>
    </source>
</evidence>
<proteinExistence type="inferred from homology"/>
<protein>
    <recommendedName>
        <fullName evidence="14">G-protein coupled receptors family 1 profile domain-containing protein</fullName>
    </recommendedName>
</protein>
<dbReference type="AlphaFoldDB" id="A0A9D3XZS5"/>
<feature type="transmembrane region" description="Helical" evidence="13">
    <location>
        <begin position="136"/>
        <end position="156"/>
    </location>
</feature>
<keyword evidence="16" id="KW-1185">Reference proteome</keyword>
<dbReference type="PANTHER" id="PTHR24248">
    <property type="entry name" value="ADRENERGIC RECEPTOR-RELATED G-PROTEIN COUPLED RECEPTOR"/>
    <property type="match status" value="1"/>
</dbReference>
<evidence type="ECO:0000256" key="11">
    <source>
        <dbReference type="RuleBase" id="RU000688"/>
    </source>
</evidence>
<keyword evidence="5 11" id="KW-0297">G-protein coupled receptor</keyword>
<dbReference type="Gene3D" id="1.20.1070.10">
    <property type="entry name" value="Rhodopsin 7-helix transmembrane proteins"/>
    <property type="match status" value="2"/>
</dbReference>
<name>A0A9D3XZS5_DREPO</name>
<evidence type="ECO:0000256" key="12">
    <source>
        <dbReference type="SAM" id="MobiDB-lite"/>
    </source>
</evidence>
<evidence type="ECO:0000256" key="5">
    <source>
        <dbReference type="ARBA" id="ARBA00023040"/>
    </source>
</evidence>
<evidence type="ECO:0000256" key="13">
    <source>
        <dbReference type="SAM" id="Phobius"/>
    </source>
</evidence>
<dbReference type="PROSITE" id="PS50262">
    <property type="entry name" value="G_PROTEIN_RECEP_F1_2"/>
    <property type="match status" value="1"/>
</dbReference>
<evidence type="ECO:0000256" key="8">
    <source>
        <dbReference type="ARBA" id="ARBA00023170"/>
    </source>
</evidence>
<dbReference type="FunFam" id="1.20.1070.10:FF:000523">
    <property type="entry name" value="5-hydroxytryptamine receptor 2B"/>
    <property type="match status" value="1"/>
</dbReference>
<reference evidence="15" key="1">
    <citation type="journal article" date="2019" name="bioRxiv">
        <title>The Genome of the Zebra Mussel, Dreissena polymorpha: A Resource for Invasive Species Research.</title>
        <authorList>
            <person name="McCartney M.A."/>
            <person name="Auch B."/>
            <person name="Kono T."/>
            <person name="Mallez S."/>
            <person name="Zhang Y."/>
            <person name="Obille A."/>
            <person name="Becker A."/>
            <person name="Abrahante J.E."/>
            <person name="Garbe J."/>
            <person name="Badalamenti J.P."/>
            <person name="Herman A."/>
            <person name="Mangelson H."/>
            <person name="Liachko I."/>
            <person name="Sullivan S."/>
            <person name="Sone E.D."/>
            <person name="Koren S."/>
            <person name="Silverstein K.A.T."/>
            <person name="Beckman K.B."/>
            <person name="Gohl D.M."/>
        </authorList>
    </citation>
    <scope>NUCLEOTIDE SEQUENCE</scope>
    <source>
        <strain evidence="15">Duluth1</strain>
        <tissue evidence="15">Whole animal</tissue>
    </source>
</reference>
<dbReference type="PRINTS" id="PR00664">
    <property type="entry name" value="OCTOPAMINER"/>
</dbReference>
<dbReference type="InterPro" id="IPR017452">
    <property type="entry name" value="GPCR_Rhodpsn_7TM"/>
</dbReference>
<evidence type="ECO:0000256" key="10">
    <source>
        <dbReference type="ARBA" id="ARBA00023224"/>
    </source>
</evidence>
<comment type="similarity">
    <text evidence="11">Belongs to the G-protein coupled receptor 1 family.</text>
</comment>
<keyword evidence="8 11" id="KW-0675">Receptor</keyword>
<evidence type="ECO:0000256" key="1">
    <source>
        <dbReference type="ARBA" id="ARBA00004651"/>
    </source>
</evidence>
<keyword evidence="7" id="KW-1015">Disulfide bond</keyword>
<dbReference type="PRINTS" id="PR00237">
    <property type="entry name" value="GPCRRHODOPSN"/>
</dbReference>
<gene>
    <name evidence="15" type="ORF">DPMN_192179</name>
</gene>
<dbReference type="EMBL" id="JAIWYP010000098">
    <property type="protein sequence ID" value="KAH3689742.1"/>
    <property type="molecule type" value="Genomic_DNA"/>
</dbReference>
<comment type="subcellular location">
    <subcellularLocation>
        <location evidence="1">Cell membrane</location>
        <topology evidence="1">Multi-pass membrane protein</topology>
    </subcellularLocation>
</comment>
<dbReference type="Proteomes" id="UP000828390">
    <property type="component" value="Unassembled WGS sequence"/>
</dbReference>